<accession>A0AAE1TLF2</accession>
<dbReference type="Proteomes" id="UP001292094">
    <property type="component" value="Unassembled WGS sequence"/>
</dbReference>
<comment type="caution">
    <text evidence="1">The sequence shown here is derived from an EMBL/GenBank/DDBJ whole genome shotgun (WGS) entry which is preliminary data.</text>
</comment>
<name>A0AAE1TLF2_9EUCA</name>
<evidence type="ECO:0000313" key="2">
    <source>
        <dbReference type="Proteomes" id="UP001292094"/>
    </source>
</evidence>
<organism evidence="1 2">
    <name type="scientific">Petrolisthes manimaculis</name>
    <dbReference type="NCBI Taxonomy" id="1843537"/>
    <lineage>
        <taxon>Eukaryota</taxon>
        <taxon>Metazoa</taxon>
        <taxon>Ecdysozoa</taxon>
        <taxon>Arthropoda</taxon>
        <taxon>Crustacea</taxon>
        <taxon>Multicrustacea</taxon>
        <taxon>Malacostraca</taxon>
        <taxon>Eumalacostraca</taxon>
        <taxon>Eucarida</taxon>
        <taxon>Decapoda</taxon>
        <taxon>Pleocyemata</taxon>
        <taxon>Anomura</taxon>
        <taxon>Galatheoidea</taxon>
        <taxon>Porcellanidae</taxon>
        <taxon>Petrolisthes</taxon>
    </lineage>
</organism>
<evidence type="ECO:0000313" key="1">
    <source>
        <dbReference type="EMBL" id="KAK4289893.1"/>
    </source>
</evidence>
<proteinExistence type="predicted"/>
<reference evidence="1" key="1">
    <citation type="submission" date="2023-11" db="EMBL/GenBank/DDBJ databases">
        <title>Genome assemblies of two species of porcelain crab, Petrolisthes cinctipes and Petrolisthes manimaculis (Anomura: Porcellanidae).</title>
        <authorList>
            <person name="Angst P."/>
        </authorList>
    </citation>
    <scope>NUCLEOTIDE SEQUENCE</scope>
    <source>
        <strain evidence="1">PB745_02</strain>
        <tissue evidence="1">Gill</tissue>
    </source>
</reference>
<keyword evidence="2" id="KW-1185">Reference proteome</keyword>
<sequence>MRACEGGRVSKGVWVRVLARRRHTWYTPTRQVTNISLTCNNSGAAVTRRADTTWTAAVMTDGEALQPHRQ</sequence>
<protein>
    <submittedName>
        <fullName evidence="1">Uncharacterized protein</fullName>
    </submittedName>
</protein>
<dbReference type="EMBL" id="JAWZYT010005676">
    <property type="protein sequence ID" value="KAK4289893.1"/>
    <property type="molecule type" value="Genomic_DNA"/>
</dbReference>
<dbReference type="AlphaFoldDB" id="A0AAE1TLF2"/>
<gene>
    <name evidence="1" type="ORF">Pmani_037164</name>
</gene>